<evidence type="ECO:0000256" key="1">
    <source>
        <dbReference type="SAM" id="MobiDB-lite"/>
    </source>
</evidence>
<feature type="compositionally biased region" description="Polar residues" evidence="1">
    <location>
        <begin position="105"/>
        <end position="122"/>
    </location>
</feature>
<dbReference type="EMBL" id="MAVT02000915">
    <property type="protein sequence ID" value="POS72840.1"/>
    <property type="molecule type" value="Genomic_DNA"/>
</dbReference>
<dbReference type="AlphaFoldDB" id="A0A2P5HRF5"/>
<protein>
    <submittedName>
        <fullName evidence="2">Uncharacterized protein</fullName>
    </submittedName>
</protein>
<gene>
    <name evidence="2" type="ORF">DHEL01_v208769</name>
</gene>
<feature type="region of interest" description="Disordered" evidence="1">
    <location>
        <begin position="90"/>
        <end position="127"/>
    </location>
</feature>
<keyword evidence="3" id="KW-1185">Reference proteome</keyword>
<name>A0A2P5HRF5_DIAHE</name>
<dbReference type="Proteomes" id="UP000094444">
    <property type="component" value="Unassembled WGS sequence"/>
</dbReference>
<evidence type="ECO:0000313" key="3">
    <source>
        <dbReference type="Proteomes" id="UP000094444"/>
    </source>
</evidence>
<accession>A0A2P5HRF5</accession>
<comment type="caution">
    <text evidence="2">The sequence shown here is derived from an EMBL/GenBank/DDBJ whole genome shotgun (WGS) entry which is preliminary data.</text>
</comment>
<dbReference type="InParanoid" id="A0A2P5HRF5"/>
<evidence type="ECO:0000313" key="2">
    <source>
        <dbReference type="EMBL" id="POS72840.1"/>
    </source>
</evidence>
<organism evidence="2 3">
    <name type="scientific">Diaporthe helianthi</name>
    <dbReference type="NCBI Taxonomy" id="158607"/>
    <lineage>
        <taxon>Eukaryota</taxon>
        <taxon>Fungi</taxon>
        <taxon>Dikarya</taxon>
        <taxon>Ascomycota</taxon>
        <taxon>Pezizomycotina</taxon>
        <taxon>Sordariomycetes</taxon>
        <taxon>Sordariomycetidae</taxon>
        <taxon>Diaporthales</taxon>
        <taxon>Diaporthaceae</taxon>
        <taxon>Diaporthe</taxon>
    </lineage>
</organism>
<reference evidence="2" key="1">
    <citation type="submission" date="2017-09" db="EMBL/GenBank/DDBJ databases">
        <title>Polyketide synthases of a Diaporthe helianthi virulent isolate.</title>
        <authorList>
            <person name="Baroncelli R."/>
        </authorList>
    </citation>
    <scope>NUCLEOTIDE SEQUENCE [LARGE SCALE GENOMIC DNA]</scope>
    <source>
        <strain evidence="2">7/96</strain>
    </source>
</reference>
<sequence length="213" mass="23361">MHVIVRALRLRFSSLRAHTSLLPDPDGPKFTNFIEWFLEITRPRLGSFPSISQRRRLRGCGRVVAACGPCTLHPKPYTPSALRPGALTTTLKPQLPHDADHHNAQSHSPPTAAQTSNTPQQRPSRDCGPVASSFCLLELNGSLRSAPLRIESQSPGPWPGIVSTEFPPVFLLVTSVAPFLFVSSKSVLAWFDAKRLHRCSQGAGLPLVRFVFA</sequence>
<proteinExistence type="predicted"/>